<dbReference type="SMART" id="SM00116">
    <property type="entry name" value="CBS"/>
    <property type="match status" value="2"/>
</dbReference>
<evidence type="ECO:0000256" key="3">
    <source>
        <dbReference type="ARBA" id="ARBA00011881"/>
    </source>
</evidence>
<comment type="subunit">
    <text evidence="3 13">Homotetramer.</text>
</comment>
<evidence type="ECO:0000256" key="15">
    <source>
        <dbReference type="PIRSR" id="PIRSR000130-2"/>
    </source>
</evidence>
<keyword evidence="7 13" id="KW-0658">Purine biosynthesis</keyword>
<feature type="binding site" evidence="13">
    <location>
        <position position="472"/>
    </location>
    <ligand>
        <name>K(+)</name>
        <dbReference type="ChEBI" id="CHEBI:29103"/>
        <note>ligand shared between two tetrameric partners</note>
    </ligand>
</feature>
<dbReference type="Proteomes" id="UP000238949">
    <property type="component" value="Unassembled WGS sequence"/>
</dbReference>
<evidence type="ECO:0000256" key="19">
    <source>
        <dbReference type="RuleBase" id="RU003927"/>
    </source>
</evidence>
<dbReference type="GO" id="GO:0046872">
    <property type="term" value="F:metal ion binding"/>
    <property type="evidence" value="ECO:0007669"/>
    <property type="project" value="UniProtKB-UniRule"/>
</dbReference>
<comment type="function">
    <text evidence="13">Catalyzes the conversion of inosine 5'-phosphate (IMP) to xanthosine 5'-phosphate (XMP), the first committed and rate-limiting step in the de novo synthesis of guanine nucleotides, and therefore plays an important role in the regulation of cell growth.</text>
</comment>
<feature type="active site" description="Thioimidate intermediate" evidence="13 14">
    <location>
        <position position="305"/>
    </location>
</feature>
<comment type="similarity">
    <text evidence="2 13 19">Belongs to the IMPDH/GMPR family.</text>
</comment>
<dbReference type="UniPathway" id="UPA00601">
    <property type="reaction ID" value="UER00295"/>
</dbReference>
<dbReference type="CDD" id="cd00381">
    <property type="entry name" value="IMPDH"/>
    <property type="match status" value="1"/>
</dbReference>
<dbReference type="FunFam" id="3.20.20.70:FF:000003">
    <property type="entry name" value="GMP reductase"/>
    <property type="match status" value="1"/>
</dbReference>
<keyword evidence="6 13" id="KW-0332">GMP biosynthesis</keyword>
<feature type="binding site" evidence="13 15">
    <location>
        <begin position="385"/>
        <end position="389"/>
    </location>
    <ligand>
        <name>IMP</name>
        <dbReference type="ChEBI" id="CHEBI:58053"/>
    </ligand>
</feature>
<dbReference type="InterPro" id="IPR013785">
    <property type="entry name" value="Aldolase_TIM"/>
</dbReference>
<dbReference type="InterPro" id="IPR000644">
    <property type="entry name" value="CBS_dom"/>
</dbReference>
<feature type="binding site" evidence="13 15">
    <location>
        <position position="417"/>
    </location>
    <ligand>
        <name>IMP</name>
        <dbReference type="ChEBI" id="CHEBI:58053"/>
    </ligand>
</feature>
<dbReference type="HAMAP" id="MF_01964">
    <property type="entry name" value="IMPDH"/>
    <property type="match status" value="1"/>
</dbReference>
<evidence type="ECO:0000256" key="20">
    <source>
        <dbReference type="RuleBase" id="RU003928"/>
    </source>
</evidence>
<feature type="binding site" description="in other chain" evidence="13 17">
    <location>
        <position position="305"/>
    </location>
    <ligand>
        <name>K(+)</name>
        <dbReference type="ChEBI" id="CHEBI:29103"/>
        <note>ligand shared between two tetrameric partners</note>
    </ligand>
</feature>
<evidence type="ECO:0000256" key="16">
    <source>
        <dbReference type="PIRSR" id="PIRSR000130-3"/>
    </source>
</evidence>
<evidence type="ECO:0000256" key="13">
    <source>
        <dbReference type="HAMAP-Rule" id="MF_01964"/>
    </source>
</evidence>
<comment type="pathway">
    <text evidence="13 20">Purine metabolism; XMP biosynthesis via de novo pathway; XMP from IMP: step 1/1.</text>
</comment>
<dbReference type="InterPro" id="IPR046342">
    <property type="entry name" value="CBS_dom_sf"/>
</dbReference>
<dbReference type="Pfam" id="PF00478">
    <property type="entry name" value="IMPDH"/>
    <property type="match status" value="1"/>
</dbReference>
<feature type="domain" description="CBS" evidence="21">
    <location>
        <begin position="93"/>
        <end position="149"/>
    </location>
</feature>
<evidence type="ECO:0000256" key="1">
    <source>
        <dbReference type="ARBA" id="ARBA00001958"/>
    </source>
</evidence>
<evidence type="ECO:0000256" key="17">
    <source>
        <dbReference type="PIRSR" id="PIRSR000130-4"/>
    </source>
</evidence>
<dbReference type="GO" id="GO:0003938">
    <property type="term" value="F:IMP dehydrogenase activity"/>
    <property type="evidence" value="ECO:0007669"/>
    <property type="project" value="UniProtKB-UniRule"/>
</dbReference>
<dbReference type="PANTHER" id="PTHR11911:SF111">
    <property type="entry name" value="INOSINE-5'-MONOPHOSPHATE DEHYDROGENASE"/>
    <property type="match status" value="1"/>
</dbReference>
<comment type="activity regulation">
    <text evidence="13">Mycophenolic acid (MPA) is a non-competitive inhibitor that prevents formation of the closed enzyme conformation by binding to the same site as the amobile flap. In contrast, mizoribine monophosphate (MZP) is a competitive inhibitor that induces the closed conformation. MPA is a potent inhibitor of mammalian IMPDHs but a poor inhibitor of the bacterial enzymes. MZP is a more potent inhibitor of bacterial IMPDH.</text>
</comment>
<dbReference type="EMBL" id="PVNP01000188">
    <property type="protein sequence ID" value="PRO72336.1"/>
    <property type="molecule type" value="Genomic_DNA"/>
</dbReference>
<dbReference type="RefSeq" id="WP_105935576.1">
    <property type="nucleotide sequence ID" value="NZ_PVNP01000188.1"/>
</dbReference>
<comment type="caution">
    <text evidence="13">Lacks conserved residue(s) required for the propagation of feature annotation.</text>
</comment>
<keyword evidence="11 18" id="KW-0129">CBS domain</keyword>
<dbReference type="InterPro" id="IPR001093">
    <property type="entry name" value="IMP_DH_GMPRt"/>
</dbReference>
<name>A0A2S9V790_9ALTE</name>
<feature type="binding site" evidence="13 15">
    <location>
        <begin position="338"/>
        <end position="340"/>
    </location>
    <ligand>
        <name>IMP</name>
        <dbReference type="ChEBI" id="CHEBI:58053"/>
    </ligand>
</feature>
<evidence type="ECO:0000256" key="12">
    <source>
        <dbReference type="ARBA" id="ARBA00048028"/>
    </source>
</evidence>
<feature type="binding site" evidence="13">
    <location>
        <position position="471"/>
    </location>
    <ligand>
        <name>K(+)</name>
        <dbReference type="ChEBI" id="CHEBI:29103"/>
        <note>ligand shared between two tetrameric partners</note>
    </ligand>
</feature>
<evidence type="ECO:0000256" key="5">
    <source>
        <dbReference type="ARBA" id="ARBA00022737"/>
    </source>
</evidence>
<dbReference type="Pfam" id="PF00571">
    <property type="entry name" value="CBS"/>
    <property type="match status" value="2"/>
</dbReference>
<dbReference type="Gene3D" id="3.20.20.70">
    <property type="entry name" value="Aldolase class I"/>
    <property type="match status" value="1"/>
</dbReference>
<dbReference type="GO" id="GO:0006183">
    <property type="term" value="P:GTP biosynthetic process"/>
    <property type="evidence" value="ECO:0007669"/>
    <property type="project" value="TreeGrafter"/>
</dbReference>
<comment type="cofactor">
    <cofactor evidence="1 13">
        <name>K(+)</name>
        <dbReference type="ChEBI" id="CHEBI:29103"/>
    </cofactor>
</comment>
<evidence type="ECO:0000313" key="23">
    <source>
        <dbReference type="Proteomes" id="UP000238949"/>
    </source>
</evidence>
<evidence type="ECO:0000256" key="18">
    <source>
        <dbReference type="PROSITE-ProRule" id="PRU00703"/>
    </source>
</evidence>
<dbReference type="SUPFAM" id="SSF54631">
    <property type="entry name" value="CBS-domain pair"/>
    <property type="match status" value="1"/>
</dbReference>
<evidence type="ECO:0000259" key="21">
    <source>
        <dbReference type="PROSITE" id="PS51371"/>
    </source>
</evidence>
<feature type="binding site" evidence="13">
    <location>
        <position position="473"/>
    </location>
    <ligand>
        <name>K(+)</name>
        <dbReference type="ChEBI" id="CHEBI:29103"/>
        <note>ligand shared between two tetrameric partners</note>
    </ligand>
</feature>
<dbReference type="GO" id="GO:0006177">
    <property type="term" value="P:GMP biosynthetic process"/>
    <property type="evidence" value="ECO:0007669"/>
    <property type="project" value="UniProtKB-UniRule"/>
</dbReference>
<accession>A0A2S9V790</accession>
<dbReference type="PROSITE" id="PS00487">
    <property type="entry name" value="IMP_DH_GMP_RED"/>
    <property type="match status" value="1"/>
</dbReference>
<dbReference type="NCBIfam" id="TIGR01302">
    <property type="entry name" value="IMP_dehydrog"/>
    <property type="match status" value="1"/>
</dbReference>
<keyword evidence="4 13" id="KW-0479">Metal-binding</keyword>
<dbReference type="AlphaFoldDB" id="A0A2S9V790"/>
<reference evidence="23" key="1">
    <citation type="journal article" date="2020" name="Int. J. Syst. Evol. Microbiol.">
        <title>Alteromonas alba sp. nov., a marine bacterium isolated from the seawater of the West Pacific Ocean.</title>
        <authorList>
            <person name="Sun C."/>
            <person name="Wu Y.-H."/>
            <person name="Xamxidin M."/>
            <person name="Cheng H."/>
            <person name="Xu X.-W."/>
        </authorList>
    </citation>
    <scope>NUCLEOTIDE SEQUENCE [LARGE SCALE GENOMIC DNA]</scope>
    <source>
        <strain evidence="23">190</strain>
    </source>
</reference>
<evidence type="ECO:0000256" key="10">
    <source>
        <dbReference type="ARBA" id="ARBA00023027"/>
    </source>
</evidence>
<keyword evidence="5" id="KW-0677">Repeat</keyword>
<dbReference type="InterPro" id="IPR015875">
    <property type="entry name" value="IMP_DH/GMP_Rdtase_CS"/>
</dbReference>
<feature type="active site" description="Proton acceptor" evidence="13 14">
    <location>
        <position position="403"/>
    </location>
</feature>
<feature type="binding site" evidence="16">
    <location>
        <begin position="248"/>
        <end position="250"/>
    </location>
    <ligand>
        <name>NAD(+)</name>
        <dbReference type="ChEBI" id="CHEBI:57540"/>
    </ligand>
</feature>
<keyword evidence="23" id="KW-1185">Reference proteome</keyword>
<evidence type="ECO:0000256" key="9">
    <source>
        <dbReference type="ARBA" id="ARBA00023002"/>
    </source>
</evidence>
<feature type="binding site" description="in other chain" evidence="13 17">
    <location>
        <position position="302"/>
    </location>
    <ligand>
        <name>K(+)</name>
        <dbReference type="ChEBI" id="CHEBI:29103"/>
        <note>ligand shared between two tetrameric partners</note>
    </ligand>
</feature>
<organism evidence="22 23">
    <name type="scientific">Alteromonas alba</name>
    <dbReference type="NCBI Taxonomy" id="2079529"/>
    <lineage>
        <taxon>Bacteria</taxon>
        <taxon>Pseudomonadati</taxon>
        <taxon>Pseudomonadota</taxon>
        <taxon>Gammaproteobacteria</taxon>
        <taxon>Alteromonadales</taxon>
        <taxon>Alteromonadaceae</taxon>
        <taxon>Alteromonas/Salinimonas group</taxon>
        <taxon>Alteromonas</taxon>
    </lineage>
</organism>
<dbReference type="SMART" id="SM01240">
    <property type="entry name" value="IMPDH"/>
    <property type="match status" value="1"/>
</dbReference>
<feature type="binding site" evidence="13 15">
    <location>
        <begin position="361"/>
        <end position="362"/>
    </location>
    <ligand>
        <name>IMP</name>
        <dbReference type="ChEBI" id="CHEBI:58053"/>
    </ligand>
</feature>
<feature type="binding site" evidence="13 15">
    <location>
        <position position="303"/>
    </location>
    <ligand>
        <name>IMP</name>
        <dbReference type="ChEBI" id="CHEBI:58053"/>
    </ligand>
</feature>
<sequence length="489" mass="51989">MLRIAQEALTFDDVLLVPAHSTVLPHTASLQTRVTRKVNLNIPMVSASMDTVTEARLAIALAQEGGIGFVHKNMTAEEQAKHVREVKKYESGVVSDPVTVGASETLGNVQALSKKLGYSGFPVTDSENNLIGIITGRDMRFENRLDLSVDKVMTPKERLVTVKEGASSEEVLELMHEHRIEKILVVDDSFKLTGLITVKDFQKAESKPNACKDSLGRLRVGAAVGVGPGTDERIALLVEAGVDVLLIDTSHGHSQGVIDRVKTVRETYPELQIIAGNVATAEGALALADAGADGIKVGIGPGSICTTRIVTGCGVPQITAISDAVEALKDRDIPVIADGGIRFSGDIAKALVAGASCVMVGSMLAGTEEAPGEVELYQGRYYKSYRGMGSLGAMNQRNGSSDRYFQESDNAEKLVPEGIEGRVAYKGPIATIIHQQMGGLRSAMGLTGCATINELNTKPQFVRVTSAGMGESHVHDVSITKEAPNYRLG</sequence>
<gene>
    <name evidence="13" type="primary">guaB</name>
    <name evidence="22" type="ORF">C6Y40_16860</name>
</gene>
<dbReference type="EC" id="1.1.1.205" evidence="13 20"/>
<comment type="catalytic activity">
    <reaction evidence="12 13 20">
        <text>IMP + NAD(+) + H2O = XMP + NADH + H(+)</text>
        <dbReference type="Rhea" id="RHEA:11708"/>
        <dbReference type="ChEBI" id="CHEBI:15377"/>
        <dbReference type="ChEBI" id="CHEBI:15378"/>
        <dbReference type="ChEBI" id="CHEBI:57464"/>
        <dbReference type="ChEBI" id="CHEBI:57540"/>
        <dbReference type="ChEBI" id="CHEBI:57945"/>
        <dbReference type="ChEBI" id="CHEBI:58053"/>
        <dbReference type="EC" id="1.1.1.205"/>
    </reaction>
</comment>
<feature type="binding site" description="in other chain" evidence="13 17">
    <location>
        <position position="300"/>
    </location>
    <ligand>
        <name>K(+)</name>
        <dbReference type="ChEBI" id="CHEBI:29103"/>
        <note>ligand shared between two tetrameric partners</note>
    </ligand>
</feature>
<evidence type="ECO:0000256" key="8">
    <source>
        <dbReference type="ARBA" id="ARBA00022958"/>
    </source>
</evidence>
<feature type="domain" description="CBS" evidence="21">
    <location>
        <begin position="153"/>
        <end position="214"/>
    </location>
</feature>
<dbReference type="GO" id="GO:0000166">
    <property type="term" value="F:nucleotide binding"/>
    <property type="evidence" value="ECO:0007669"/>
    <property type="project" value="UniProtKB-UniRule"/>
</dbReference>
<evidence type="ECO:0000313" key="22">
    <source>
        <dbReference type="EMBL" id="PRO72336.1"/>
    </source>
</evidence>
<comment type="caution">
    <text evidence="22">The sequence shown here is derived from an EMBL/GenBank/DDBJ whole genome shotgun (WGS) entry which is preliminary data.</text>
</comment>
<dbReference type="SUPFAM" id="SSF51412">
    <property type="entry name" value="Inosine monophosphate dehydrogenase (IMPDH)"/>
    <property type="match status" value="1"/>
</dbReference>
<evidence type="ECO:0000256" key="11">
    <source>
        <dbReference type="ARBA" id="ARBA00023122"/>
    </source>
</evidence>
<evidence type="ECO:0000256" key="7">
    <source>
        <dbReference type="ARBA" id="ARBA00022755"/>
    </source>
</evidence>
<dbReference type="PROSITE" id="PS51371">
    <property type="entry name" value="CBS"/>
    <property type="match status" value="2"/>
</dbReference>
<evidence type="ECO:0000256" key="4">
    <source>
        <dbReference type="ARBA" id="ARBA00022723"/>
    </source>
</evidence>
<evidence type="ECO:0000256" key="14">
    <source>
        <dbReference type="PIRSR" id="PIRSR000130-1"/>
    </source>
</evidence>
<dbReference type="PIRSF" id="PIRSF000130">
    <property type="entry name" value="IMPDH"/>
    <property type="match status" value="1"/>
</dbReference>
<feature type="binding site" evidence="13 16">
    <location>
        <begin position="298"/>
        <end position="300"/>
    </location>
    <ligand>
        <name>NAD(+)</name>
        <dbReference type="ChEBI" id="CHEBI:57540"/>
    </ligand>
</feature>
<dbReference type="PANTHER" id="PTHR11911">
    <property type="entry name" value="INOSINE-5-MONOPHOSPHATE DEHYDROGENASE RELATED"/>
    <property type="match status" value="1"/>
</dbReference>
<keyword evidence="8 13" id="KW-0630">Potassium</keyword>
<protein>
    <recommendedName>
        <fullName evidence="13 20">Inosine-5'-monophosphate dehydrogenase</fullName>
        <shortName evidence="13">IMP dehydrogenase</shortName>
        <shortName evidence="13">IMPD</shortName>
        <shortName evidence="13">IMPDH</shortName>
        <ecNumber evidence="13 20">1.1.1.205</ecNumber>
    </recommendedName>
</protein>
<feature type="binding site" evidence="13">
    <location>
        <position position="248"/>
    </location>
    <ligand>
        <name>NAD(+)</name>
        <dbReference type="ChEBI" id="CHEBI:57540"/>
    </ligand>
</feature>
<evidence type="ECO:0000256" key="6">
    <source>
        <dbReference type="ARBA" id="ARBA00022749"/>
    </source>
</evidence>
<dbReference type="InterPro" id="IPR005990">
    <property type="entry name" value="IMP_DH"/>
</dbReference>
<dbReference type="CDD" id="cd04601">
    <property type="entry name" value="CBS_pair_IMPDH"/>
    <property type="match status" value="1"/>
</dbReference>
<keyword evidence="9 13" id="KW-0560">Oxidoreductase</keyword>
<keyword evidence="10 13" id="KW-0520">NAD</keyword>
<proteinExistence type="inferred from homology"/>
<dbReference type="OrthoDB" id="9805398at2"/>
<evidence type="ECO:0000256" key="2">
    <source>
        <dbReference type="ARBA" id="ARBA00005502"/>
    </source>
</evidence>